<dbReference type="Pfam" id="PF24551">
    <property type="entry name" value="SH3_Rv0428c"/>
    <property type="match status" value="1"/>
</dbReference>
<accession>A0A923IWL4</accession>
<dbReference type="Proteomes" id="UP000617426">
    <property type="component" value="Unassembled WGS sequence"/>
</dbReference>
<feature type="compositionally biased region" description="Polar residues" evidence="1">
    <location>
        <begin position="1"/>
        <end position="14"/>
    </location>
</feature>
<evidence type="ECO:0000256" key="1">
    <source>
        <dbReference type="SAM" id="MobiDB-lite"/>
    </source>
</evidence>
<dbReference type="RefSeq" id="WP_246429978.1">
    <property type="nucleotide sequence ID" value="NZ_JACHMK010000001.1"/>
</dbReference>
<feature type="domain" description="Histone acetyltransferase Rv0428c-like SH3" evidence="2">
    <location>
        <begin position="38"/>
        <end position="87"/>
    </location>
</feature>
<reference evidence="3" key="1">
    <citation type="submission" date="2020-08" db="EMBL/GenBank/DDBJ databases">
        <title>Sequencing the genomes of 1000 actinobacteria strains.</title>
        <authorList>
            <person name="Klenk H.-P."/>
        </authorList>
    </citation>
    <scope>NUCLEOTIDE SEQUENCE</scope>
    <source>
        <strain evidence="3">DSM 10695</strain>
    </source>
</reference>
<gene>
    <name evidence="3" type="ORF">HD592_000802</name>
</gene>
<comment type="caution">
    <text evidence="3">The sequence shown here is derived from an EMBL/GenBank/DDBJ whole genome shotgun (WGS) entry which is preliminary data.</text>
</comment>
<name>A0A923IWL4_9ACTO</name>
<evidence type="ECO:0000313" key="3">
    <source>
        <dbReference type="EMBL" id="MBB6334237.1"/>
    </source>
</evidence>
<feature type="compositionally biased region" description="Low complexity" evidence="1">
    <location>
        <begin position="98"/>
        <end position="109"/>
    </location>
</feature>
<organism evidence="3 4">
    <name type="scientific">Schaalia hyovaginalis</name>
    <dbReference type="NCBI Taxonomy" id="29316"/>
    <lineage>
        <taxon>Bacteria</taxon>
        <taxon>Bacillati</taxon>
        <taxon>Actinomycetota</taxon>
        <taxon>Actinomycetes</taxon>
        <taxon>Actinomycetales</taxon>
        <taxon>Actinomycetaceae</taxon>
        <taxon>Schaalia</taxon>
    </lineage>
</organism>
<sequence>MTSDADQTNPSGATHGSGIPRERTASPQAPTLPWLEWAPGERVVLRYRRPDGLHDALGILVETAIDHVVIDTRRGPVRVEASTMVTGKKVPPPPMPPSGRSTSPGGTTA</sequence>
<protein>
    <recommendedName>
        <fullName evidence="2">Histone acetyltransferase Rv0428c-like SH3 domain-containing protein</fullName>
    </recommendedName>
</protein>
<keyword evidence="4" id="KW-1185">Reference proteome</keyword>
<proteinExistence type="predicted"/>
<feature type="region of interest" description="Disordered" evidence="1">
    <location>
        <begin position="1"/>
        <end position="33"/>
    </location>
</feature>
<dbReference type="InterPro" id="IPR056934">
    <property type="entry name" value="SH3_Rv0428c"/>
</dbReference>
<evidence type="ECO:0000259" key="2">
    <source>
        <dbReference type="Pfam" id="PF24551"/>
    </source>
</evidence>
<evidence type="ECO:0000313" key="4">
    <source>
        <dbReference type="Proteomes" id="UP000617426"/>
    </source>
</evidence>
<dbReference type="AlphaFoldDB" id="A0A923IWL4"/>
<feature type="region of interest" description="Disordered" evidence="1">
    <location>
        <begin position="82"/>
        <end position="109"/>
    </location>
</feature>
<dbReference type="EMBL" id="JACHMK010000001">
    <property type="protein sequence ID" value="MBB6334237.1"/>
    <property type="molecule type" value="Genomic_DNA"/>
</dbReference>